<evidence type="ECO:0000313" key="3">
    <source>
        <dbReference type="Proteomes" id="UP000008909"/>
    </source>
</evidence>
<dbReference type="EMBL" id="DF144175">
    <property type="protein sequence ID" value="GAA56167.1"/>
    <property type="molecule type" value="Genomic_DNA"/>
</dbReference>
<protein>
    <submittedName>
        <fullName evidence="2">Uncharacterized protein</fullName>
    </submittedName>
</protein>
<reference key="2">
    <citation type="submission" date="2011-10" db="EMBL/GenBank/DDBJ databases">
        <title>The genome and transcriptome sequence of Clonorchis sinensis provide insights into the carcinogenic liver fluke.</title>
        <authorList>
            <person name="Wang X."/>
            <person name="Huang Y."/>
            <person name="Chen W."/>
            <person name="Liu H."/>
            <person name="Guo L."/>
            <person name="Chen Y."/>
            <person name="Luo F."/>
            <person name="Zhou W."/>
            <person name="Sun J."/>
            <person name="Mao Q."/>
            <person name="Liang P."/>
            <person name="Zhou C."/>
            <person name="Tian Y."/>
            <person name="Men J."/>
            <person name="Lv X."/>
            <person name="Huang L."/>
            <person name="Zhou J."/>
            <person name="Hu Y."/>
            <person name="Li R."/>
            <person name="Zhang F."/>
            <person name="Lei H."/>
            <person name="Li X."/>
            <person name="Hu X."/>
            <person name="Liang C."/>
            <person name="Xu J."/>
            <person name="Wu Z."/>
            <person name="Yu X."/>
        </authorList>
    </citation>
    <scope>NUCLEOTIDE SEQUENCE</scope>
    <source>
        <strain>Henan</strain>
    </source>
</reference>
<feature type="region of interest" description="Disordered" evidence="1">
    <location>
        <begin position="188"/>
        <end position="207"/>
    </location>
</feature>
<dbReference type="AlphaFoldDB" id="G7YT87"/>
<reference evidence="2" key="1">
    <citation type="journal article" date="2011" name="Genome Biol.">
        <title>The draft genome of the carcinogenic human liver fluke Clonorchis sinensis.</title>
        <authorList>
            <person name="Wang X."/>
            <person name="Chen W."/>
            <person name="Huang Y."/>
            <person name="Sun J."/>
            <person name="Men J."/>
            <person name="Liu H."/>
            <person name="Luo F."/>
            <person name="Guo L."/>
            <person name="Lv X."/>
            <person name="Deng C."/>
            <person name="Zhou C."/>
            <person name="Fan Y."/>
            <person name="Li X."/>
            <person name="Huang L."/>
            <person name="Hu Y."/>
            <person name="Liang C."/>
            <person name="Hu X."/>
            <person name="Xu J."/>
            <person name="Yu X."/>
        </authorList>
    </citation>
    <scope>NUCLEOTIDE SEQUENCE [LARGE SCALE GENOMIC DNA]</scope>
    <source>
        <strain evidence="2">Henan</strain>
    </source>
</reference>
<proteinExistence type="predicted"/>
<gene>
    <name evidence="2" type="ORF">CLF_110183</name>
</gene>
<sequence length="302" mass="33468">MGVVWMSRQPWLIRRNVHITFPEPALRVLVNDDAYCERLLMSVPDHLHPEIGVVQTQLHCIRIRTLYDSLAMVPTPIWKVTASNYGTNTTINNQRNNDSAKKSTGNINSNIAASAAPFVTFCGRLAQVHTASRQPNYGAATKPAYTKLNRGVSPVFVEGAVPNGNPTSVFPARGKTVFINHTFVRMQPNEERKKPTSASVAVEAPKKDKVQEHVNFSQSKHELRIHPIAQQTPKHSPKQPKVGSRHRYACKALVNIVDVGSDPFVLCLQDISSSVLLVVGHSSLAENDRVNDFVRQADKSID</sequence>
<dbReference type="Proteomes" id="UP000008909">
    <property type="component" value="Unassembled WGS sequence"/>
</dbReference>
<evidence type="ECO:0000313" key="2">
    <source>
        <dbReference type="EMBL" id="GAA56167.1"/>
    </source>
</evidence>
<evidence type="ECO:0000256" key="1">
    <source>
        <dbReference type="SAM" id="MobiDB-lite"/>
    </source>
</evidence>
<feature type="non-terminal residue" evidence="2">
    <location>
        <position position="302"/>
    </location>
</feature>
<keyword evidence="3" id="KW-1185">Reference proteome</keyword>
<accession>G7YT87</accession>
<name>G7YT87_CLOSI</name>
<organism evidence="2 3">
    <name type="scientific">Clonorchis sinensis</name>
    <name type="common">Chinese liver fluke</name>
    <dbReference type="NCBI Taxonomy" id="79923"/>
    <lineage>
        <taxon>Eukaryota</taxon>
        <taxon>Metazoa</taxon>
        <taxon>Spiralia</taxon>
        <taxon>Lophotrochozoa</taxon>
        <taxon>Platyhelminthes</taxon>
        <taxon>Trematoda</taxon>
        <taxon>Digenea</taxon>
        <taxon>Opisthorchiida</taxon>
        <taxon>Opisthorchiata</taxon>
        <taxon>Opisthorchiidae</taxon>
        <taxon>Clonorchis</taxon>
    </lineage>
</organism>